<evidence type="ECO:0000256" key="3">
    <source>
        <dbReference type="ARBA" id="ARBA00022695"/>
    </source>
</evidence>
<evidence type="ECO:0000259" key="7">
    <source>
        <dbReference type="SMART" id="SM00481"/>
    </source>
</evidence>
<proteinExistence type="predicted"/>
<dbReference type="GO" id="GO:0008408">
    <property type="term" value="F:3'-5' exonuclease activity"/>
    <property type="evidence" value="ECO:0007669"/>
    <property type="project" value="InterPro"/>
</dbReference>
<dbReference type="Gene3D" id="3.20.20.140">
    <property type="entry name" value="Metal-dependent hydrolases"/>
    <property type="match status" value="1"/>
</dbReference>
<organism evidence="8 9">
    <name type="scientific">Loofah witches'-broom phytoplasma</name>
    <dbReference type="NCBI Taxonomy" id="35773"/>
    <lineage>
        <taxon>Bacteria</taxon>
        <taxon>Bacillati</taxon>
        <taxon>Mycoplasmatota</taxon>
        <taxon>Mollicutes</taxon>
        <taxon>Acholeplasmatales</taxon>
        <taxon>Acholeplasmataceae</taxon>
        <taxon>Candidatus Phytoplasma</taxon>
        <taxon>16SrVIII (Loofah witches'-broom group)</taxon>
    </lineage>
</organism>
<dbReference type="Pfam" id="PF07733">
    <property type="entry name" value="DNA_pol3_alpha"/>
    <property type="match status" value="2"/>
</dbReference>
<keyword evidence="3" id="KW-0548">Nucleotidyltransferase</keyword>
<reference evidence="8" key="1">
    <citation type="submission" date="2020-06" db="EMBL/GenBank/DDBJ databases">
        <title>Complete genome sequence of Candidatus Phytoplasma luffae NCHU2019.</title>
        <authorList>
            <person name="Cho S.-T."/>
            <person name="Tan C.-M."/>
            <person name="Li J.-R."/>
            <person name="Chien Y.-Y."/>
            <person name="Chiu Y.-C."/>
            <person name="Yang J.-Y."/>
            <person name="Kuo C.-H."/>
        </authorList>
    </citation>
    <scope>NUCLEOTIDE SEQUENCE</scope>
    <source>
        <strain evidence="8">NCHU2019</strain>
    </source>
</reference>
<dbReference type="InterPro" id="IPR003141">
    <property type="entry name" value="Pol/His_phosphatase_N"/>
</dbReference>
<accession>A0A975FJF8</accession>
<evidence type="ECO:0000256" key="4">
    <source>
        <dbReference type="ARBA" id="ARBA00022705"/>
    </source>
</evidence>
<feature type="domain" description="Polymerase/histidinol phosphatase N-terminal" evidence="7">
    <location>
        <begin position="6"/>
        <end position="73"/>
    </location>
</feature>
<keyword evidence="5" id="KW-0239">DNA-directed DNA polymerase</keyword>
<dbReference type="Gene3D" id="1.10.150.870">
    <property type="match status" value="1"/>
</dbReference>
<dbReference type="KEGG" id="pluf:LFWB_5230"/>
<dbReference type="EMBL" id="CP054393">
    <property type="protein sequence ID" value="QTX03089.1"/>
    <property type="molecule type" value="Genomic_DNA"/>
</dbReference>
<dbReference type="InterPro" id="IPR011708">
    <property type="entry name" value="DNA_pol3_alpha_NTPase_dom"/>
</dbReference>
<dbReference type="Pfam" id="PF14579">
    <property type="entry name" value="HHH_6"/>
    <property type="match status" value="1"/>
</dbReference>
<evidence type="ECO:0000256" key="2">
    <source>
        <dbReference type="ARBA" id="ARBA00022679"/>
    </source>
</evidence>
<dbReference type="GO" id="GO:0006260">
    <property type="term" value="P:DNA replication"/>
    <property type="evidence" value="ECO:0007669"/>
    <property type="project" value="UniProtKB-KW"/>
</dbReference>
<dbReference type="Pfam" id="PF17657">
    <property type="entry name" value="DNA_pol3_finger"/>
    <property type="match status" value="1"/>
</dbReference>
<keyword evidence="9" id="KW-1185">Reference proteome</keyword>
<comment type="catalytic activity">
    <reaction evidence="6">
        <text>DNA(n) + a 2'-deoxyribonucleoside 5'-triphosphate = DNA(n+1) + diphosphate</text>
        <dbReference type="Rhea" id="RHEA:22508"/>
        <dbReference type="Rhea" id="RHEA-COMP:17339"/>
        <dbReference type="Rhea" id="RHEA-COMP:17340"/>
        <dbReference type="ChEBI" id="CHEBI:33019"/>
        <dbReference type="ChEBI" id="CHEBI:61560"/>
        <dbReference type="ChEBI" id="CHEBI:173112"/>
        <dbReference type="EC" id="2.7.7.7"/>
    </reaction>
</comment>
<dbReference type="InterPro" id="IPR004013">
    <property type="entry name" value="PHP_dom"/>
</dbReference>
<dbReference type="AlphaFoldDB" id="A0A975FJF8"/>
<evidence type="ECO:0000256" key="1">
    <source>
        <dbReference type="ARBA" id="ARBA00012417"/>
    </source>
</evidence>
<evidence type="ECO:0000256" key="6">
    <source>
        <dbReference type="ARBA" id="ARBA00049244"/>
    </source>
</evidence>
<dbReference type="PANTHER" id="PTHR32294:SF0">
    <property type="entry name" value="DNA POLYMERASE III SUBUNIT ALPHA"/>
    <property type="match status" value="1"/>
</dbReference>
<protein>
    <recommendedName>
        <fullName evidence="1">DNA-directed DNA polymerase</fullName>
        <ecNumber evidence="1">2.7.7.7</ecNumber>
    </recommendedName>
</protein>
<dbReference type="Pfam" id="PF02811">
    <property type="entry name" value="PHP"/>
    <property type="match status" value="1"/>
</dbReference>
<dbReference type="InterPro" id="IPR040982">
    <property type="entry name" value="DNA_pol3_finger"/>
</dbReference>
<dbReference type="InterPro" id="IPR029460">
    <property type="entry name" value="DNAPol_HHH"/>
</dbReference>
<dbReference type="CDD" id="cd07431">
    <property type="entry name" value="PHP_PolIIIA"/>
    <property type="match status" value="1"/>
</dbReference>
<dbReference type="EC" id="2.7.7.7" evidence="1"/>
<dbReference type="InterPro" id="IPR016195">
    <property type="entry name" value="Pol/histidinol_Pase-like"/>
</dbReference>
<evidence type="ECO:0000313" key="8">
    <source>
        <dbReference type="EMBL" id="QTX03089.1"/>
    </source>
</evidence>
<dbReference type="Proteomes" id="UP000672038">
    <property type="component" value="Chromosome"/>
</dbReference>
<dbReference type="PANTHER" id="PTHR32294">
    <property type="entry name" value="DNA POLYMERASE III SUBUNIT ALPHA"/>
    <property type="match status" value="1"/>
</dbReference>
<keyword evidence="4" id="KW-0235">DNA replication</keyword>
<gene>
    <name evidence="8" type="primary">dnaE</name>
    <name evidence="8" type="ORF">LFWB_5230</name>
</gene>
<name>A0A975FJF8_LOWBP</name>
<dbReference type="RefSeq" id="WP_210954559.1">
    <property type="nucleotide sequence ID" value="NZ_CP054393.1"/>
</dbReference>
<dbReference type="SMART" id="SM00481">
    <property type="entry name" value="POLIIIAc"/>
    <property type="match status" value="1"/>
</dbReference>
<dbReference type="InterPro" id="IPR004805">
    <property type="entry name" value="DnaE2/DnaE/PolC"/>
</dbReference>
<evidence type="ECO:0000256" key="5">
    <source>
        <dbReference type="ARBA" id="ARBA00022932"/>
    </source>
</evidence>
<keyword evidence="2" id="KW-0808">Transferase</keyword>
<evidence type="ECO:0000313" key="9">
    <source>
        <dbReference type="Proteomes" id="UP000672038"/>
    </source>
</evidence>
<dbReference type="SUPFAM" id="SSF89550">
    <property type="entry name" value="PHP domain-like"/>
    <property type="match status" value="1"/>
</dbReference>
<sequence length="898" mass="105585">MEDIKGIFYFQSHYSIMESIPSIEDLVIKAKKNNYDFVALSDNQNLYGMLEFIFLCQKNKIKPILGMQVFLSLKNIISPDKKISFCVYALNDLGINNLIKISNLAKTQKRDILLEELCDLKEGLFFVLSNIDFLFCDLFKKEWVEVIFEKLKKTFHLFFFGLSLQSEYLEMFANTYCFDIIKKLKILIVKVHQTSFLEPSQKKAHQLLLKLFHSEKAKKYNEMFFLFLDLKEIENKYNSHYKNYSHLFLNLKEFIPQIEYKQIFPSDLKLPVYKQSLEKTSFDYLKKISLDALKEKVLDSSPEFTFYLKRLNKELKIIKDMNFEDYFLIVHDLVNFSKNKNILVGPGRGSAAGSLVCFCLGITESDPLKYDLLFERFLNPKRNKKPDIDLDFPDDKLSIVLEYIYQKYGENYTANINTFSTLSAKTFAKNTNYIDYQKSYPNTTIKNNELNLIINELEGMPQFTRNHPSGVVISNKDLFQFIPLQTNENSNHPFKYQTQLESKYLEKIGLIKIDLLSLKSLSFVAKILEEINKNREIKLNWFQISLDDFNSYQLLKKADTEYIFQLESDMAKTILQKTDPKHFEDLVAVLALNRPGQIHYISDYCRNKKQKKNYLIEPDLELCIGHILRNTQGLILYQEQIMEIVVHVAGYDLGESEIFMKYILNKDKNNISEDFMKKNFLIRANRNGHSKEMALKIYNYILKFSNYSFNKSHSVSYSLISYRMAFLKANYFLPFMKVILDGCQKNTSETSKILRKIKEKNIIKILYPNIFTSSLRYQLSKTKILLPLTSIINVSESIAFFIIKEREKKIFLDFYDFKKRCFPVLNNNLLKDLVLAGVFEDFHLNKNTLLNECHLETLEHEQYLQPFKKKVLLEELPDSILKQEVIRVFGFDLNSLSV</sequence>
<dbReference type="GO" id="GO:0003887">
    <property type="term" value="F:DNA-directed DNA polymerase activity"/>
    <property type="evidence" value="ECO:0007669"/>
    <property type="project" value="UniProtKB-KW"/>
</dbReference>